<evidence type="ECO:0000259" key="8">
    <source>
        <dbReference type="Pfam" id="PF02770"/>
    </source>
</evidence>
<accession>A0A7V2F428</accession>
<dbReference type="EMBL" id="DSEC01000251">
    <property type="protein sequence ID" value="HER43516.1"/>
    <property type="molecule type" value="Genomic_DNA"/>
</dbReference>
<keyword evidence="5 6" id="KW-0560">Oxidoreductase</keyword>
<dbReference type="Pfam" id="PF02770">
    <property type="entry name" value="Acyl-CoA_dh_M"/>
    <property type="match status" value="1"/>
</dbReference>
<dbReference type="InterPro" id="IPR036250">
    <property type="entry name" value="AcylCo_DH-like_C"/>
</dbReference>
<comment type="similarity">
    <text evidence="2 6">Belongs to the acyl-CoA dehydrogenase family.</text>
</comment>
<dbReference type="FunFam" id="1.10.540.10:FF:000002">
    <property type="entry name" value="Acyl-CoA dehydrogenase FadE19"/>
    <property type="match status" value="1"/>
</dbReference>
<feature type="domain" description="Acyl-CoA dehydrogenase/oxidase C-terminal" evidence="7">
    <location>
        <begin position="229"/>
        <end position="377"/>
    </location>
</feature>
<dbReference type="Pfam" id="PF00441">
    <property type="entry name" value="Acyl-CoA_dh_1"/>
    <property type="match status" value="1"/>
</dbReference>
<dbReference type="PANTHER" id="PTHR43884">
    <property type="entry name" value="ACYL-COA DEHYDROGENASE"/>
    <property type="match status" value="1"/>
</dbReference>
<dbReference type="SUPFAM" id="SSF47203">
    <property type="entry name" value="Acyl-CoA dehydrogenase C-terminal domain-like"/>
    <property type="match status" value="1"/>
</dbReference>
<dbReference type="InterPro" id="IPR046373">
    <property type="entry name" value="Acyl-CoA_Oxase/DH_mid-dom_sf"/>
</dbReference>
<keyword evidence="4 6" id="KW-0274">FAD</keyword>
<dbReference type="InterPro" id="IPR006089">
    <property type="entry name" value="Acyl-CoA_DH_CS"/>
</dbReference>
<feature type="domain" description="Acyl-CoA dehydrogenase/oxidase N-terminal" evidence="9">
    <location>
        <begin position="6"/>
        <end position="118"/>
    </location>
</feature>
<sequence>MSIQLTEEERMVQKTARDFARKDIAAVVVESNRDGVFREDIYRKLAELGFMGMTMPEEYGGVGFTNLSLALALEEISRVCPSTAIAVSVHNSLANYMIYTWGNDSLKQRYLPRMTSGDAIGVYALTEPNAGSDVAAVSMSAERDGDDYVLNGSKIFISTGDKAGVIIVIARTNPAGRSRGLSAFVVEPDFPGFSIGKIEHKMGMKASTTVELVFEDCRVPASNVIGKEGQGMQIALGSLDGGRIGIAAQSLGIAQTALDEAVFFGRERQQFGNRIVDFQATRWKIADMGTNIEAARLLVYHAARLRDAGESCSKQASMAKLFASRIANEAVYDALQIHGGVGYTEEFKIERFFRDARVLEIYEGTSEIQRIVISKKILEEYEQMYPV</sequence>
<gene>
    <name evidence="10" type="ORF">ENO08_03560</name>
</gene>
<dbReference type="FunFam" id="2.40.110.10:FF:000001">
    <property type="entry name" value="Acyl-CoA dehydrogenase, mitochondrial"/>
    <property type="match status" value="1"/>
</dbReference>
<name>A0A7V2F428_UNCEI</name>
<dbReference type="InterPro" id="IPR037069">
    <property type="entry name" value="AcylCoA_DH/ox_N_sf"/>
</dbReference>
<evidence type="ECO:0000259" key="7">
    <source>
        <dbReference type="Pfam" id="PF00441"/>
    </source>
</evidence>
<dbReference type="InterPro" id="IPR009075">
    <property type="entry name" value="AcylCo_DH/oxidase_C"/>
</dbReference>
<feature type="domain" description="Acyl-CoA oxidase/dehydrogenase middle" evidence="8">
    <location>
        <begin position="123"/>
        <end position="217"/>
    </location>
</feature>
<reference evidence="10" key="1">
    <citation type="journal article" date="2020" name="mSystems">
        <title>Genome- and Community-Level Interaction Insights into Carbon Utilization and Element Cycling Functions of Hydrothermarchaeota in Hydrothermal Sediment.</title>
        <authorList>
            <person name="Zhou Z."/>
            <person name="Liu Y."/>
            <person name="Xu W."/>
            <person name="Pan J."/>
            <person name="Luo Z.H."/>
            <person name="Li M."/>
        </authorList>
    </citation>
    <scope>NUCLEOTIDE SEQUENCE [LARGE SCALE GENOMIC DNA]</scope>
    <source>
        <strain evidence="10">SpSt-1233</strain>
    </source>
</reference>
<evidence type="ECO:0000259" key="9">
    <source>
        <dbReference type="Pfam" id="PF02771"/>
    </source>
</evidence>
<dbReference type="PROSITE" id="PS00072">
    <property type="entry name" value="ACYL_COA_DH_1"/>
    <property type="match status" value="1"/>
</dbReference>
<evidence type="ECO:0000256" key="3">
    <source>
        <dbReference type="ARBA" id="ARBA00022630"/>
    </source>
</evidence>
<dbReference type="GO" id="GO:0050660">
    <property type="term" value="F:flavin adenine dinucleotide binding"/>
    <property type="evidence" value="ECO:0007669"/>
    <property type="project" value="InterPro"/>
</dbReference>
<evidence type="ECO:0000256" key="1">
    <source>
        <dbReference type="ARBA" id="ARBA00001974"/>
    </source>
</evidence>
<dbReference type="SUPFAM" id="SSF56645">
    <property type="entry name" value="Acyl-CoA dehydrogenase NM domain-like"/>
    <property type="match status" value="1"/>
</dbReference>
<dbReference type="PANTHER" id="PTHR43884:SF12">
    <property type="entry name" value="ISOVALERYL-COA DEHYDROGENASE, MITOCHONDRIAL-RELATED"/>
    <property type="match status" value="1"/>
</dbReference>
<dbReference type="PROSITE" id="PS00073">
    <property type="entry name" value="ACYL_COA_DH_2"/>
    <property type="match status" value="1"/>
</dbReference>
<dbReference type="Gene3D" id="1.20.140.10">
    <property type="entry name" value="Butyryl-CoA Dehydrogenase, subunit A, domain 3"/>
    <property type="match status" value="1"/>
</dbReference>
<dbReference type="FunFam" id="1.20.140.10:FF:000004">
    <property type="entry name" value="Acyl-CoA dehydrogenase FadE25"/>
    <property type="match status" value="1"/>
</dbReference>
<dbReference type="Gene3D" id="2.40.110.10">
    <property type="entry name" value="Butyryl-CoA Dehydrogenase, subunit A, domain 2"/>
    <property type="match status" value="1"/>
</dbReference>
<comment type="caution">
    <text evidence="10">The sequence shown here is derived from an EMBL/GenBank/DDBJ whole genome shotgun (WGS) entry which is preliminary data.</text>
</comment>
<evidence type="ECO:0000256" key="6">
    <source>
        <dbReference type="RuleBase" id="RU362125"/>
    </source>
</evidence>
<evidence type="ECO:0000256" key="2">
    <source>
        <dbReference type="ARBA" id="ARBA00009347"/>
    </source>
</evidence>
<evidence type="ECO:0000256" key="4">
    <source>
        <dbReference type="ARBA" id="ARBA00022827"/>
    </source>
</evidence>
<comment type="cofactor">
    <cofactor evidence="1 6">
        <name>FAD</name>
        <dbReference type="ChEBI" id="CHEBI:57692"/>
    </cofactor>
</comment>
<evidence type="ECO:0000256" key="5">
    <source>
        <dbReference type="ARBA" id="ARBA00023002"/>
    </source>
</evidence>
<dbReference type="InterPro" id="IPR006091">
    <property type="entry name" value="Acyl-CoA_Oxase/DH_mid-dom"/>
</dbReference>
<dbReference type="GO" id="GO:0003995">
    <property type="term" value="F:acyl-CoA dehydrogenase activity"/>
    <property type="evidence" value="ECO:0007669"/>
    <property type="project" value="InterPro"/>
</dbReference>
<dbReference type="AlphaFoldDB" id="A0A7V2F428"/>
<dbReference type="InterPro" id="IPR013786">
    <property type="entry name" value="AcylCoA_DH/ox_N"/>
</dbReference>
<dbReference type="InterPro" id="IPR009100">
    <property type="entry name" value="AcylCoA_DH/oxidase_NM_dom_sf"/>
</dbReference>
<dbReference type="PIRSF" id="PIRSF016578">
    <property type="entry name" value="HsaA"/>
    <property type="match status" value="1"/>
</dbReference>
<evidence type="ECO:0000313" key="10">
    <source>
        <dbReference type="EMBL" id="HER43516.1"/>
    </source>
</evidence>
<keyword evidence="3 6" id="KW-0285">Flavoprotein</keyword>
<protein>
    <submittedName>
        <fullName evidence="10">Acyl-CoA dehydrogenase</fullName>
    </submittedName>
</protein>
<proteinExistence type="inferred from homology"/>
<dbReference type="Pfam" id="PF02771">
    <property type="entry name" value="Acyl-CoA_dh_N"/>
    <property type="match status" value="1"/>
</dbReference>
<organism evidence="10">
    <name type="scientific">Eiseniibacteriota bacterium</name>
    <dbReference type="NCBI Taxonomy" id="2212470"/>
    <lineage>
        <taxon>Bacteria</taxon>
        <taxon>Candidatus Eiseniibacteriota</taxon>
    </lineage>
</organism>
<dbReference type="Proteomes" id="UP000886069">
    <property type="component" value="Unassembled WGS sequence"/>
</dbReference>
<dbReference type="Gene3D" id="1.10.540.10">
    <property type="entry name" value="Acyl-CoA dehydrogenase/oxidase, N-terminal domain"/>
    <property type="match status" value="1"/>
</dbReference>